<accession>A0A1D8TRG9</accession>
<dbReference type="OrthoDB" id="9865223at2"/>
<dbReference type="KEGG" id="mpro:BJP34_12725"/>
<reference evidence="3" key="1">
    <citation type="submission" date="2016-10" db="EMBL/GenBank/DDBJ databases">
        <title>Comparative genomics uncovers the prolific and rare metabolic potential of the cyanobacterial genus Moorea.</title>
        <authorList>
            <person name="Leao T."/>
            <person name="Castelao G."/>
            <person name="Korobeynikov A."/>
            <person name="Monroe E.A."/>
            <person name="Podell S."/>
            <person name="Glukhov E."/>
            <person name="Allen E."/>
            <person name="Gerwick W.H."/>
            <person name="Gerwick L."/>
        </authorList>
    </citation>
    <scope>NUCLEOTIDE SEQUENCE [LARGE SCALE GENOMIC DNA]</scope>
    <source>
        <strain evidence="3">PAL-8-15-08-1</strain>
    </source>
</reference>
<evidence type="ECO:0000313" key="3">
    <source>
        <dbReference type="Proteomes" id="UP000177870"/>
    </source>
</evidence>
<protein>
    <submittedName>
        <fullName evidence="2">Uncharacterized protein</fullName>
    </submittedName>
</protein>
<dbReference type="AlphaFoldDB" id="A0A1D8TRG9"/>
<evidence type="ECO:0000256" key="1">
    <source>
        <dbReference type="SAM" id="Phobius"/>
    </source>
</evidence>
<organism evidence="2 3">
    <name type="scientific">Moorena producens PAL-8-15-08-1</name>
    <dbReference type="NCBI Taxonomy" id="1458985"/>
    <lineage>
        <taxon>Bacteria</taxon>
        <taxon>Bacillati</taxon>
        <taxon>Cyanobacteriota</taxon>
        <taxon>Cyanophyceae</taxon>
        <taxon>Coleofasciculales</taxon>
        <taxon>Coleofasciculaceae</taxon>
        <taxon>Moorena</taxon>
    </lineage>
</organism>
<dbReference type="Proteomes" id="UP000177870">
    <property type="component" value="Chromosome"/>
</dbReference>
<proteinExistence type="predicted"/>
<evidence type="ECO:0000313" key="2">
    <source>
        <dbReference type="EMBL" id="AOX00197.1"/>
    </source>
</evidence>
<gene>
    <name evidence="2" type="ORF">BJP34_12725</name>
</gene>
<dbReference type="EMBL" id="CP017599">
    <property type="protein sequence ID" value="AOX00197.1"/>
    <property type="molecule type" value="Genomic_DNA"/>
</dbReference>
<sequence length="168" mass="19371">MHEKSFCFPLFSGLIAGLIFGIQLTLFVQIIIENYSARACAKIPDGKFAVFVPTSYFLNKINLKRVVISNKWAYNYNCKLFKSKHDYIKNSKVIKSDSFIKDNYAPAGYIQVPSERYMLKKVWRGTLIGYFSEYEANLVRNKVLESAYSKEPKPIDKPFVVNNINTNN</sequence>
<feature type="transmembrane region" description="Helical" evidence="1">
    <location>
        <begin position="7"/>
        <end position="32"/>
    </location>
</feature>
<keyword evidence="1" id="KW-0812">Transmembrane</keyword>
<keyword evidence="1" id="KW-1133">Transmembrane helix</keyword>
<dbReference type="RefSeq" id="WP_070392664.1">
    <property type="nucleotide sequence ID" value="NZ_CP017599.1"/>
</dbReference>
<name>A0A1D8TRG9_9CYAN</name>
<keyword evidence="1" id="KW-0472">Membrane</keyword>